<dbReference type="KEGG" id="jag:GJA_2121"/>
<dbReference type="STRING" id="1349767.GJA_2121"/>
<dbReference type="AlphaFoldDB" id="W0V4E5"/>
<evidence type="ECO:0000256" key="1">
    <source>
        <dbReference type="SAM" id="Phobius"/>
    </source>
</evidence>
<dbReference type="EMBL" id="HG322949">
    <property type="protein sequence ID" value="CDG82756.1"/>
    <property type="molecule type" value="Genomic_DNA"/>
</dbReference>
<name>W0V4E5_9BURK</name>
<dbReference type="Proteomes" id="UP000027604">
    <property type="component" value="Chromosome I"/>
</dbReference>
<dbReference type="PATRIC" id="fig|1349767.4.peg.3881"/>
<keyword evidence="3" id="KW-1185">Reference proteome</keyword>
<dbReference type="OrthoDB" id="5405677at2"/>
<dbReference type="HOGENOM" id="CLU_097502_0_0_4"/>
<keyword evidence="1" id="KW-0472">Membrane</keyword>
<evidence type="ECO:0000313" key="3">
    <source>
        <dbReference type="Proteomes" id="UP000027604"/>
    </source>
</evidence>
<dbReference type="eggNOG" id="COG3166">
    <property type="taxonomic scope" value="Bacteria"/>
</dbReference>
<evidence type="ECO:0000313" key="2">
    <source>
        <dbReference type="EMBL" id="CDG82756.1"/>
    </source>
</evidence>
<keyword evidence="1" id="KW-0812">Transmembrane</keyword>
<keyword evidence="1" id="KW-1133">Transmembrane helix</keyword>
<protein>
    <submittedName>
        <fullName evidence="2">Putative mannose-sensitive agglutinin</fullName>
    </submittedName>
</protein>
<gene>
    <name evidence="2" type="ORF">GJA_2121</name>
</gene>
<sequence length="215" mass="22558">MSQQINLFNPAFEKKKQYLSALGMAQGLALILAAGIALGWYGARQVSELERQAAASKVVLDAREARRAKVAADFPPRQKDPAIERALVQAEADQAALREARQILDGGELGNTQGYAGYFRAFARARVNGLWLTGAGIVGAGSQIGLQGRATQAELVPLYIAALGKESLLKGSSFARLDIAQGQAQDAGAATPYYVEFDLQSLAAPADGAAGAAKP</sequence>
<proteinExistence type="predicted"/>
<feature type="transmembrane region" description="Helical" evidence="1">
    <location>
        <begin position="21"/>
        <end position="43"/>
    </location>
</feature>
<reference evidence="2 3" key="1">
    <citation type="journal article" date="2015" name="Genome Announc.">
        <title>Genome Sequence of Mushroom Soft-Rot Pathogen Janthinobacterium agaricidamnosum.</title>
        <authorList>
            <person name="Graupner K."/>
            <person name="Lackner G."/>
            <person name="Hertweck C."/>
        </authorList>
    </citation>
    <scope>NUCLEOTIDE SEQUENCE [LARGE SCALE GENOMIC DNA]</scope>
    <source>
        <strain evidence="3">NBRC 102515 / DSM 9628</strain>
    </source>
</reference>
<dbReference type="RefSeq" id="WP_038491589.1">
    <property type="nucleotide sequence ID" value="NZ_BCTH01000028.1"/>
</dbReference>
<organism evidence="2 3">
    <name type="scientific">Janthinobacterium agaricidamnosum NBRC 102515 = DSM 9628</name>
    <dbReference type="NCBI Taxonomy" id="1349767"/>
    <lineage>
        <taxon>Bacteria</taxon>
        <taxon>Pseudomonadati</taxon>
        <taxon>Pseudomonadota</taxon>
        <taxon>Betaproteobacteria</taxon>
        <taxon>Burkholderiales</taxon>
        <taxon>Oxalobacteraceae</taxon>
        <taxon>Janthinobacterium</taxon>
    </lineage>
</organism>
<accession>W0V4E5</accession>